<evidence type="ECO:0000313" key="3">
    <source>
        <dbReference type="EMBL" id="GGD50817.1"/>
    </source>
</evidence>
<proteinExistence type="predicted"/>
<organism evidence="3 4">
    <name type="scientific">Croceicoccus pelagius</name>
    <dbReference type="NCBI Taxonomy" id="1703341"/>
    <lineage>
        <taxon>Bacteria</taxon>
        <taxon>Pseudomonadati</taxon>
        <taxon>Pseudomonadota</taxon>
        <taxon>Alphaproteobacteria</taxon>
        <taxon>Sphingomonadales</taxon>
        <taxon>Erythrobacteraceae</taxon>
        <taxon>Croceicoccus</taxon>
    </lineage>
</organism>
<evidence type="ECO:0000259" key="2">
    <source>
        <dbReference type="SMART" id="SM00899"/>
    </source>
</evidence>
<sequence length="96" mass="10205">MSLADRPLGNALRVVAVDWAVLDEGEARRLRALGIDSGAVLKIAHRGIFSGRDPIAVEIGRMTVALRRAHALAIKVEDAPDEGVHAAGHSASEYVK</sequence>
<dbReference type="Pfam" id="PF04023">
    <property type="entry name" value="FeoA"/>
    <property type="match status" value="1"/>
</dbReference>
<feature type="domain" description="Ferrous iron transporter FeoA-like" evidence="2">
    <location>
        <begin position="1"/>
        <end position="78"/>
    </location>
</feature>
<gene>
    <name evidence="3" type="ORF">GCM10010989_26300</name>
</gene>
<accession>A0A917DN54</accession>
<dbReference type="AlphaFoldDB" id="A0A917DN54"/>
<dbReference type="SUPFAM" id="SSF50037">
    <property type="entry name" value="C-terminal domain of transcriptional repressors"/>
    <property type="match status" value="1"/>
</dbReference>
<dbReference type="OrthoDB" id="7173531at2"/>
<dbReference type="InterPro" id="IPR008988">
    <property type="entry name" value="Transcriptional_repressor_C"/>
</dbReference>
<evidence type="ECO:0000313" key="4">
    <source>
        <dbReference type="Proteomes" id="UP000598997"/>
    </source>
</evidence>
<dbReference type="InterPro" id="IPR038157">
    <property type="entry name" value="FeoA_core_dom"/>
</dbReference>
<dbReference type="EMBL" id="BMIO01000008">
    <property type="protein sequence ID" value="GGD50817.1"/>
    <property type="molecule type" value="Genomic_DNA"/>
</dbReference>
<dbReference type="InterPro" id="IPR007167">
    <property type="entry name" value="Fe-transptr_FeoA-like"/>
</dbReference>
<comment type="caution">
    <text evidence="3">The sequence shown here is derived from an EMBL/GenBank/DDBJ whole genome shotgun (WGS) entry which is preliminary data.</text>
</comment>
<dbReference type="Gene3D" id="2.30.30.90">
    <property type="match status" value="1"/>
</dbReference>
<evidence type="ECO:0000256" key="1">
    <source>
        <dbReference type="ARBA" id="ARBA00023004"/>
    </source>
</evidence>
<keyword evidence="1" id="KW-0408">Iron</keyword>
<name>A0A917DN54_9SPHN</name>
<dbReference type="SMART" id="SM00899">
    <property type="entry name" value="FeoA"/>
    <property type="match status" value="1"/>
</dbReference>
<dbReference type="GO" id="GO:0046914">
    <property type="term" value="F:transition metal ion binding"/>
    <property type="evidence" value="ECO:0007669"/>
    <property type="project" value="InterPro"/>
</dbReference>
<reference evidence="3 4" key="1">
    <citation type="journal article" date="2014" name="Int. J. Syst. Evol. Microbiol.">
        <title>Complete genome sequence of Corynebacterium casei LMG S-19264T (=DSM 44701T), isolated from a smear-ripened cheese.</title>
        <authorList>
            <consortium name="US DOE Joint Genome Institute (JGI-PGF)"/>
            <person name="Walter F."/>
            <person name="Albersmeier A."/>
            <person name="Kalinowski J."/>
            <person name="Ruckert C."/>
        </authorList>
    </citation>
    <scope>NUCLEOTIDE SEQUENCE [LARGE SCALE GENOMIC DNA]</scope>
    <source>
        <strain evidence="3 4">CGMCC 1.15358</strain>
    </source>
</reference>
<dbReference type="Proteomes" id="UP000598997">
    <property type="component" value="Unassembled WGS sequence"/>
</dbReference>
<keyword evidence="4" id="KW-1185">Reference proteome</keyword>
<protein>
    <recommendedName>
        <fullName evidence="2">Ferrous iron transporter FeoA-like domain-containing protein</fullName>
    </recommendedName>
</protein>